<protein>
    <submittedName>
        <fullName evidence="1">Uncharacterized protein</fullName>
    </submittedName>
</protein>
<keyword evidence="2" id="KW-1185">Reference proteome</keyword>
<sequence>MPMQNKCRPYAFGAWVNGMKFDSERYKNLAISPFYLAYWGLNANRLARKPSDARPDSGR</sequence>
<comment type="caution">
    <text evidence="1">The sequence shown here is derived from an EMBL/GenBank/DDBJ whole genome shotgun (WGS) entry which is preliminary data.</text>
</comment>
<dbReference type="EMBL" id="BAABLF010000024">
    <property type="protein sequence ID" value="GAA5193350.1"/>
    <property type="molecule type" value="Genomic_DNA"/>
</dbReference>
<organism evidence="1 2">
    <name type="scientific">Ferrimonas gelatinilytica</name>
    <dbReference type="NCBI Taxonomy" id="1255257"/>
    <lineage>
        <taxon>Bacteria</taxon>
        <taxon>Pseudomonadati</taxon>
        <taxon>Pseudomonadota</taxon>
        <taxon>Gammaproteobacteria</taxon>
        <taxon>Alteromonadales</taxon>
        <taxon>Ferrimonadaceae</taxon>
        <taxon>Ferrimonas</taxon>
    </lineage>
</organism>
<gene>
    <name evidence="1" type="ORF">GCM10025772_24070</name>
</gene>
<reference evidence="2" key="1">
    <citation type="journal article" date="2019" name="Int. J. Syst. Evol. Microbiol.">
        <title>The Global Catalogue of Microorganisms (GCM) 10K type strain sequencing project: providing services to taxonomists for standard genome sequencing and annotation.</title>
        <authorList>
            <consortium name="The Broad Institute Genomics Platform"/>
            <consortium name="The Broad Institute Genome Sequencing Center for Infectious Disease"/>
            <person name="Wu L."/>
            <person name="Ma J."/>
        </authorList>
    </citation>
    <scope>NUCLEOTIDE SEQUENCE [LARGE SCALE GENOMIC DNA]</scope>
    <source>
        <strain evidence="2">JCM 18720</strain>
    </source>
</reference>
<dbReference type="Proteomes" id="UP001501600">
    <property type="component" value="Unassembled WGS sequence"/>
</dbReference>
<evidence type="ECO:0000313" key="1">
    <source>
        <dbReference type="EMBL" id="GAA5193350.1"/>
    </source>
</evidence>
<proteinExistence type="predicted"/>
<evidence type="ECO:0000313" key="2">
    <source>
        <dbReference type="Proteomes" id="UP001501600"/>
    </source>
</evidence>
<accession>A0ABP9SCQ0</accession>
<name>A0ABP9SCQ0_9GAMM</name>